<name>A0A409W6S5_9AGAR</name>
<gene>
    <name evidence="1" type="ORF">CVT26_004444</name>
</gene>
<proteinExistence type="predicted"/>
<dbReference type="Proteomes" id="UP000284706">
    <property type="component" value="Unassembled WGS sequence"/>
</dbReference>
<keyword evidence="2" id="KW-1185">Reference proteome</keyword>
<comment type="caution">
    <text evidence="1">The sequence shown here is derived from an EMBL/GenBank/DDBJ whole genome shotgun (WGS) entry which is preliminary data.</text>
</comment>
<sequence length="65" mass="7099">MALGTAMWALMVSQMGRRGILAREYGGGIVNEASFAREQWAAVETNPSAWSRIGSTRHDPQILGH</sequence>
<organism evidence="1 2">
    <name type="scientific">Gymnopilus dilepis</name>
    <dbReference type="NCBI Taxonomy" id="231916"/>
    <lineage>
        <taxon>Eukaryota</taxon>
        <taxon>Fungi</taxon>
        <taxon>Dikarya</taxon>
        <taxon>Basidiomycota</taxon>
        <taxon>Agaricomycotina</taxon>
        <taxon>Agaricomycetes</taxon>
        <taxon>Agaricomycetidae</taxon>
        <taxon>Agaricales</taxon>
        <taxon>Agaricineae</taxon>
        <taxon>Hymenogastraceae</taxon>
        <taxon>Gymnopilus</taxon>
    </lineage>
</organism>
<evidence type="ECO:0000313" key="2">
    <source>
        <dbReference type="Proteomes" id="UP000284706"/>
    </source>
</evidence>
<dbReference type="InParanoid" id="A0A409W6S5"/>
<dbReference type="EMBL" id="NHYE01005354">
    <property type="protein sequence ID" value="PPQ74249.1"/>
    <property type="molecule type" value="Genomic_DNA"/>
</dbReference>
<dbReference type="AlphaFoldDB" id="A0A409W6S5"/>
<protein>
    <submittedName>
        <fullName evidence="1">Uncharacterized protein</fullName>
    </submittedName>
</protein>
<reference evidence="1 2" key="1">
    <citation type="journal article" date="2018" name="Evol. Lett.">
        <title>Horizontal gene cluster transfer increased hallucinogenic mushroom diversity.</title>
        <authorList>
            <person name="Reynolds H.T."/>
            <person name="Vijayakumar V."/>
            <person name="Gluck-Thaler E."/>
            <person name="Korotkin H.B."/>
            <person name="Matheny P.B."/>
            <person name="Slot J.C."/>
        </authorList>
    </citation>
    <scope>NUCLEOTIDE SEQUENCE [LARGE SCALE GENOMIC DNA]</scope>
    <source>
        <strain evidence="1 2">SRW20</strain>
    </source>
</reference>
<evidence type="ECO:0000313" key="1">
    <source>
        <dbReference type="EMBL" id="PPQ74249.1"/>
    </source>
</evidence>
<accession>A0A409W6S5</accession>